<keyword evidence="7" id="KW-0456">Lyase</keyword>
<reference evidence="9 10" key="1">
    <citation type="submission" date="2018-10" db="EMBL/GenBank/DDBJ databases">
        <title>Complete genome sequence of Malassezia restricta CBS 7877.</title>
        <authorList>
            <person name="Morand S.C."/>
            <person name="Bertignac M."/>
            <person name="Iltis A."/>
            <person name="Kolder I."/>
            <person name="Pirovano W."/>
            <person name="Jourdain R."/>
            <person name="Clavaud C."/>
        </authorList>
    </citation>
    <scope>NUCLEOTIDE SEQUENCE [LARGE SCALE GENOMIC DNA]</scope>
    <source>
        <strain evidence="9 10">CBS 7877</strain>
    </source>
</reference>
<evidence type="ECO:0000256" key="5">
    <source>
        <dbReference type="ARBA" id="ARBA00023124"/>
    </source>
</evidence>
<comment type="similarity">
    <text evidence="1">Belongs to the SOS response-associated peptidase family.</text>
</comment>
<dbReference type="Gene3D" id="3.90.1680.10">
    <property type="entry name" value="SOS response associated peptidase-like"/>
    <property type="match status" value="1"/>
</dbReference>
<name>A0A3G2S9E0_MALR7</name>
<dbReference type="AlphaFoldDB" id="A0A3G2S9E0"/>
<evidence type="ECO:0000313" key="10">
    <source>
        <dbReference type="Proteomes" id="UP000269793"/>
    </source>
</evidence>
<dbReference type="PANTHER" id="PTHR13604">
    <property type="entry name" value="DC12-RELATED"/>
    <property type="match status" value="1"/>
</dbReference>
<dbReference type="GO" id="GO:0003697">
    <property type="term" value="F:single-stranded DNA binding"/>
    <property type="evidence" value="ECO:0007669"/>
    <property type="project" value="InterPro"/>
</dbReference>
<evidence type="ECO:0000256" key="1">
    <source>
        <dbReference type="ARBA" id="ARBA00008136"/>
    </source>
</evidence>
<keyword evidence="4" id="KW-0378">Hydrolase</keyword>
<evidence type="ECO:0000256" key="3">
    <source>
        <dbReference type="ARBA" id="ARBA00022763"/>
    </source>
</evidence>
<dbReference type="GO" id="GO:0006508">
    <property type="term" value="P:proteolysis"/>
    <property type="evidence" value="ECO:0007669"/>
    <property type="project" value="UniProtKB-KW"/>
</dbReference>
<protein>
    <submittedName>
        <fullName evidence="9">Uncharacterized protein</fullName>
    </submittedName>
</protein>
<dbReference type="OrthoDB" id="2111841at2759"/>
<evidence type="ECO:0000256" key="6">
    <source>
        <dbReference type="ARBA" id="ARBA00023125"/>
    </source>
</evidence>
<dbReference type="EMBL" id="CP033155">
    <property type="protein sequence ID" value="AYO44724.1"/>
    <property type="molecule type" value="Genomic_DNA"/>
</dbReference>
<dbReference type="Pfam" id="PF02586">
    <property type="entry name" value="SRAP"/>
    <property type="match status" value="1"/>
</dbReference>
<keyword evidence="3" id="KW-0227">DNA damage</keyword>
<dbReference type="PANTHER" id="PTHR13604:SF0">
    <property type="entry name" value="ABASIC SITE PROCESSING PROTEIN HMCES"/>
    <property type="match status" value="1"/>
</dbReference>
<proteinExistence type="inferred from homology"/>
<dbReference type="VEuPathDB" id="FungiDB:DNF11_3774"/>
<keyword evidence="6" id="KW-0238">DNA-binding</keyword>
<evidence type="ECO:0000256" key="7">
    <source>
        <dbReference type="ARBA" id="ARBA00023239"/>
    </source>
</evidence>
<evidence type="ECO:0000313" key="9">
    <source>
        <dbReference type="EMBL" id="AYO44724.1"/>
    </source>
</evidence>
<gene>
    <name evidence="9" type="ORF">DNF11_3774</name>
</gene>
<dbReference type="GO" id="GO:0106300">
    <property type="term" value="P:protein-DNA covalent cross-linking repair"/>
    <property type="evidence" value="ECO:0007669"/>
    <property type="project" value="InterPro"/>
</dbReference>
<evidence type="ECO:0000256" key="8">
    <source>
        <dbReference type="SAM" id="MobiDB-lite"/>
    </source>
</evidence>
<keyword evidence="2" id="KW-0645">Protease</keyword>
<dbReference type="GO" id="GO:0008233">
    <property type="term" value="F:peptidase activity"/>
    <property type="evidence" value="ECO:0007669"/>
    <property type="project" value="UniProtKB-KW"/>
</dbReference>
<evidence type="ECO:0000256" key="4">
    <source>
        <dbReference type="ARBA" id="ARBA00022801"/>
    </source>
</evidence>
<feature type="region of interest" description="Disordered" evidence="8">
    <location>
        <begin position="268"/>
        <end position="333"/>
    </location>
</feature>
<accession>A0A3G2S9E0</accession>
<dbReference type="Proteomes" id="UP000269793">
    <property type="component" value="Chromosome VIII"/>
</dbReference>
<dbReference type="InterPro" id="IPR003738">
    <property type="entry name" value="SRAP"/>
</dbReference>
<dbReference type="GO" id="GO:0016829">
    <property type="term" value="F:lyase activity"/>
    <property type="evidence" value="ECO:0007669"/>
    <property type="project" value="UniProtKB-KW"/>
</dbReference>
<evidence type="ECO:0000256" key="2">
    <source>
        <dbReference type="ARBA" id="ARBA00022670"/>
    </source>
</evidence>
<keyword evidence="5" id="KW-0190">Covalent protein-DNA linkage</keyword>
<dbReference type="InterPro" id="IPR036590">
    <property type="entry name" value="SRAP-like"/>
</dbReference>
<sequence length="333" mass="37473">MCGRFACNLNKDELLTAVTDTIPANVGLGPSDSGTQFSPSYNIAPNMQCPVFRKNLDSMDVMMETMKWGVSSKSLFHADNEVMLINARDDTVLKPGSIWHDMMAERRCIVFCQGFYEWQKDDTVPGQTHAPKRIAHFVGMGKYGRGRRTIDGQSRQLMPMAAFWTQQKGSDQNAFAIVTTQANKQLEFLHDRMPVILPDTCAISEWLGITSYEHVSKLLTPYQGTLDCYKVPPEVGSVGTSNENYIYPLHARKDGILAMFEKAKLHTQRQKMAVEDNGTEEERKTLPSTPKKHVKPAQSPSSVMRAKTRESPRKRMKGTPSLETYWLKGESEG</sequence>
<keyword evidence="10" id="KW-1185">Reference proteome</keyword>
<organism evidence="9 10">
    <name type="scientific">Malassezia restricta (strain ATCC 96810 / NBRC 103918 / CBS 7877)</name>
    <name type="common">Seborrheic dermatitis infection agent</name>
    <dbReference type="NCBI Taxonomy" id="425264"/>
    <lineage>
        <taxon>Eukaryota</taxon>
        <taxon>Fungi</taxon>
        <taxon>Dikarya</taxon>
        <taxon>Basidiomycota</taxon>
        <taxon>Ustilaginomycotina</taxon>
        <taxon>Malasseziomycetes</taxon>
        <taxon>Malasseziales</taxon>
        <taxon>Malasseziaceae</taxon>
        <taxon>Malassezia</taxon>
    </lineage>
</organism>
<dbReference type="SUPFAM" id="SSF143081">
    <property type="entry name" value="BB1717-like"/>
    <property type="match status" value="1"/>
</dbReference>